<organism evidence="1 2">
    <name type="scientific">Bradyrhizobium arachidis</name>
    <dbReference type="NCBI Taxonomy" id="858423"/>
    <lineage>
        <taxon>Bacteria</taxon>
        <taxon>Pseudomonadati</taxon>
        <taxon>Pseudomonadota</taxon>
        <taxon>Alphaproteobacteria</taxon>
        <taxon>Hyphomicrobiales</taxon>
        <taxon>Nitrobacteraceae</taxon>
        <taxon>Bradyrhizobium</taxon>
    </lineage>
</organism>
<evidence type="ECO:0000313" key="2">
    <source>
        <dbReference type="Proteomes" id="UP000594015"/>
    </source>
</evidence>
<gene>
    <name evidence="1" type="ORF">WN72_08225</name>
</gene>
<reference evidence="1 2" key="1">
    <citation type="submission" date="2018-06" db="EMBL/GenBank/DDBJ databases">
        <title>Comparative genomics of Bradyrhizobium nodulating Arachidis hypogaea.</title>
        <authorList>
            <person name="Li Y."/>
        </authorList>
    </citation>
    <scope>NUCLEOTIDE SEQUENCE [LARGE SCALE GENOMIC DNA]</scope>
    <source>
        <strain evidence="1 2">CCBAU 051107</strain>
    </source>
</reference>
<dbReference type="EMBL" id="CP030050">
    <property type="protein sequence ID" value="QOZ66392.1"/>
    <property type="molecule type" value="Genomic_DNA"/>
</dbReference>
<sequence length="169" mass="18236">MLRSILSAIGAALKGAFFFVWEALRLPGRLFAGLLGGTADGPPAGDSPLVSDLKSELAERKSLADTHDKIARSVLAWAADSIIDDRPAPVPTWLPRELKNWLPGLTRDEVETLVSSDNQAISAHIREIYALNGVRKVQPLPAAEWPPEPVSVEPAPEFVRYATAPRPAA</sequence>
<evidence type="ECO:0000313" key="1">
    <source>
        <dbReference type="EMBL" id="QOZ66392.1"/>
    </source>
</evidence>
<accession>A0AAE7NK16</accession>
<name>A0AAE7NK16_9BRAD</name>
<protein>
    <submittedName>
        <fullName evidence="1">Uncharacterized protein</fullName>
    </submittedName>
</protein>
<dbReference type="AlphaFoldDB" id="A0AAE7NK16"/>
<dbReference type="KEGG" id="barh:WN72_08225"/>
<proteinExistence type="predicted"/>
<dbReference type="Proteomes" id="UP000594015">
    <property type="component" value="Chromosome"/>
</dbReference>
<dbReference type="RefSeq" id="WP_092218730.1">
    <property type="nucleotide sequence ID" value="NZ_CP030050.1"/>
</dbReference>